<accession>A0A7G9Z4X8</accession>
<dbReference type="AlphaFoldDB" id="A0A7G9Z4X8"/>
<dbReference type="Pfam" id="PF08241">
    <property type="entry name" value="Methyltransf_11"/>
    <property type="match status" value="1"/>
</dbReference>
<organism evidence="2">
    <name type="scientific">Candidatus Methanophaga sp. ANME-1 ERB7</name>
    <dbReference type="NCBI Taxonomy" id="2759913"/>
    <lineage>
        <taxon>Archaea</taxon>
        <taxon>Methanobacteriati</taxon>
        <taxon>Methanobacteriota</taxon>
        <taxon>Stenosarchaea group</taxon>
        <taxon>Methanomicrobia</taxon>
        <taxon>Candidatus Methanophagales</taxon>
        <taxon>Candidatus Methanophagaceae</taxon>
        <taxon>Candidatus Methanophaga</taxon>
    </lineage>
</organism>
<sequence>MQEERLKEDAEGLIERAEILKRWKVENKSVLDIGAGPLAVIAARDFHCTVTNIDVSEDALRDAKRDTESERITFEICDATSLSYPDRSFDVVISYGVLHHIELDKRRKFIQEVYRVAKEKCIIAEFTSEGFDRIHAVSDFKAVDLNWLERELNLLGEVDKYSGTLMKVYVLSKNHEIPQD</sequence>
<name>A0A7G9Z4X8_9EURY</name>
<dbReference type="Gene3D" id="3.40.50.150">
    <property type="entry name" value="Vaccinia Virus protein VP39"/>
    <property type="match status" value="1"/>
</dbReference>
<evidence type="ECO:0000313" key="2">
    <source>
        <dbReference type="EMBL" id="QNO55312.1"/>
    </source>
</evidence>
<dbReference type="EC" id="2.1.1.222" evidence="2"/>
<dbReference type="SUPFAM" id="SSF53335">
    <property type="entry name" value="S-adenosyl-L-methionine-dependent methyltransferases"/>
    <property type="match status" value="1"/>
</dbReference>
<dbReference type="EMBL" id="MT631609">
    <property type="protein sequence ID" value="QNO55312.1"/>
    <property type="molecule type" value="Genomic_DNA"/>
</dbReference>
<gene>
    <name evidence="2" type="primary">COQ3</name>
    <name evidence="2" type="ORF">NDMCNHHP_00012</name>
</gene>
<dbReference type="GO" id="GO:0032259">
    <property type="term" value="P:methylation"/>
    <property type="evidence" value="ECO:0007669"/>
    <property type="project" value="UniProtKB-KW"/>
</dbReference>
<dbReference type="PANTHER" id="PTHR43675:SF30">
    <property type="entry name" value="CYCLOPROPANE-FATTY-ACYL-PHOSPHOLIPID SYNTHASE"/>
    <property type="match status" value="1"/>
</dbReference>
<proteinExistence type="predicted"/>
<protein>
    <submittedName>
        <fullName evidence="2">Ubiquinone biosynthesis O-methyltransferase, mitochondrial</fullName>
        <ecNumber evidence="2">2.1.1.222</ecNumber>
    </submittedName>
</protein>
<evidence type="ECO:0000259" key="1">
    <source>
        <dbReference type="Pfam" id="PF08241"/>
    </source>
</evidence>
<dbReference type="InterPro" id="IPR013216">
    <property type="entry name" value="Methyltransf_11"/>
</dbReference>
<dbReference type="InterPro" id="IPR029063">
    <property type="entry name" value="SAM-dependent_MTases_sf"/>
</dbReference>
<keyword evidence="2" id="KW-0489">Methyltransferase</keyword>
<keyword evidence="2" id="KW-0830">Ubiquinone</keyword>
<keyword evidence="2" id="KW-0808">Transferase</keyword>
<feature type="domain" description="Methyltransferase type 11" evidence="1">
    <location>
        <begin position="31"/>
        <end position="120"/>
    </location>
</feature>
<dbReference type="InterPro" id="IPR026669">
    <property type="entry name" value="Arsenite_MeTrfase-like"/>
</dbReference>
<dbReference type="GO" id="GO:0102208">
    <property type="term" value="F:2-polyprenyl-6-hydroxyphenol methylase activity"/>
    <property type="evidence" value="ECO:0007669"/>
    <property type="project" value="UniProtKB-EC"/>
</dbReference>
<dbReference type="PANTHER" id="PTHR43675">
    <property type="entry name" value="ARSENITE METHYLTRANSFERASE"/>
    <property type="match status" value="1"/>
</dbReference>
<reference evidence="2" key="1">
    <citation type="submission" date="2020-06" db="EMBL/GenBank/DDBJ databases">
        <title>Unique genomic features of the anaerobic methanotrophic archaea.</title>
        <authorList>
            <person name="Chadwick G.L."/>
            <person name="Skennerton C.T."/>
            <person name="Laso-Perez R."/>
            <person name="Leu A.O."/>
            <person name="Speth D.R."/>
            <person name="Yu H."/>
            <person name="Morgan-Lang C."/>
            <person name="Hatzenpichler R."/>
            <person name="Goudeau D."/>
            <person name="Malmstrom R."/>
            <person name="Brazelton W.J."/>
            <person name="Woyke T."/>
            <person name="Hallam S.J."/>
            <person name="Tyson G.W."/>
            <person name="Wegener G."/>
            <person name="Boetius A."/>
            <person name="Orphan V."/>
        </authorList>
    </citation>
    <scope>NUCLEOTIDE SEQUENCE</scope>
</reference>
<dbReference type="CDD" id="cd02440">
    <property type="entry name" value="AdoMet_MTases"/>
    <property type="match status" value="1"/>
</dbReference>